<evidence type="ECO:0000313" key="8">
    <source>
        <dbReference type="EMBL" id="KAL2825685.1"/>
    </source>
</evidence>
<dbReference type="SUPFAM" id="SSF48264">
    <property type="entry name" value="Cytochrome P450"/>
    <property type="match status" value="1"/>
</dbReference>
<reference evidence="8 9" key="1">
    <citation type="submission" date="2024-07" db="EMBL/GenBank/DDBJ databases">
        <title>Section-level genome sequencing and comparative genomics of Aspergillus sections Usti and Cavernicolus.</title>
        <authorList>
            <consortium name="Lawrence Berkeley National Laboratory"/>
            <person name="Nybo J.L."/>
            <person name="Vesth T.C."/>
            <person name="Theobald S."/>
            <person name="Frisvad J.C."/>
            <person name="Larsen T.O."/>
            <person name="Kjaerboelling I."/>
            <person name="Rothschild-Mancinelli K."/>
            <person name="Lyhne E.K."/>
            <person name="Kogle M.E."/>
            <person name="Barry K."/>
            <person name="Clum A."/>
            <person name="Na H."/>
            <person name="Ledsgaard L."/>
            <person name="Lin J."/>
            <person name="Lipzen A."/>
            <person name="Kuo A."/>
            <person name="Riley R."/>
            <person name="Mondo S."/>
            <person name="Labutti K."/>
            <person name="Haridas S."/>
            <person name="Pangalinan J."/>
            <person name="Salamov A.A."/>
            <person name="Simmons B.A."/>
            <person name="Magnuson J.K."/>
            <person name="Chen J."/>
            <person name="Drula E."/>
            <person name="Henrissat B."/>
            <person name="Wiebenga A."/>
            <person name="Lubbers R.J."/>
            <person name="Gomes A.C."/>
            <person name="Makela M.R."/>
            <person name="Stajich J."/>
            <person name="Grigoriev I.V."/>
            <person name="Mortensen U.H."/>
            <person name="De Vries R.P."/>
            <person name="Baker S.E."/>
            <person name="Andersen M.R."/>
        </authorList>
    </citation>
    <scope>NUCLEOTIDE SEQUENCE [LARGE SCALE GENOMIC DNA]</scope>
    <source>
        <strain evidence="8 9">CBS 123904</strain>
    </source>
</reference>
<keyword evidence="4 6" id="KW-0560">Oxidoreductase</keyword>
<dbReference type="PROSITE" id="PS00086">
    <property type="entry name" value="CYTOCHROME_P450"/>
    <property type="match status" value="1"/>
</dbReference>
<dbReference type="PRINTS" id="PR00463">
    <property type="entry name" value="EP450I"/>
</dbReference>
<dbReference type="Pfam" id="PF00067">
    <property type="entry name" value="p450"/>
    <property type="match status" value="1"/>
</dbReference>
<proteinExistence type="inferred from homology"/>
<sequence>MALSLQVYAYGLFSLAVLSFFFFLVIKPLLTYLRDPLNLRKYPSPSPLTALSSLWLVHATWSQKRTRIIHAAHQRLGDVIRVSPNHLLFNDPAAIKDIYGVLAASQGVNKDEFYDRVAGDAHDLVQLRDRGEHGRRRKALANAFAAKTVVNMEAVIRNALRELLVRIDKVVDEKSGDGDEIPVVNLRLWFNYFTLDVIGDMGFGVPMGFVRSLSDATVAESQGGRTYAVASLITSLHSGVRYGLSLGNLHSHALIQFAKRLVSFIPPLAARLGSVGGSDFEDICIRKLRQRIDQGPPTRSSGDFMGFILDDASPVENGKATVQKGGGASEISHATFRSLVADSMMMMNAGSDTTASALTSTTWFLLQNPHALDRLRRELADAAAGNLAVDSAAAQQEDAIFPYETVKDLPFLRACIDETLRLRPPLAYALPRLVSRPTTIAGHTVLPGTVVAVSPYSIHRHASLFRDPDAYRPERWVDFDAEFPQQREDLKKYNIVFSQGSRACIGRHLAIVELQILVATFVMRYELELVGGSKAGLEIFDRFNSNPGPMFVGLRRRVGEVAQ</sequence>
<dbReference type="InterPro" id="IPR001128">
    <property type="entry name" value="Cyt_P450"/>
</dbReference>
<keyword evidence="7" id="KW-1133">Transmembrane helix</keyword>
<dbReference type="Gene3D" id="1.10.630.10">
    <property type="entry name" value="Cytochrome P450"/>
    <property type="match status" value="1"/>
</dbReference>
<keyword evidence="5 6" id="KW-0408">Iron</keyword>
<protein>
    <submittedName>
        <fullName evidence="8">Cytochrome P450</fullName>
    </submittedName>
</protein>
<dbReference type="PRINTS" id="PR00385">
    <property type="entry name" value="P450"/>
</dbReference>
<keyword evidence="7" id="KW-0472">Membrane</keyword>
<keyword evidence="9" id="KW-1185">Reference proteome</keyword>
<gene>
    <name evidence="8" type="ORF">BJY01DRAFT_256203</name>
</gene>
<evidence type="ECO:0000256" key="4">
    <source>
        <dbReference type="ARBA" id="ARBA00023002"/>
    </source>
</evidence>
<dbReference type="InterPro" id="IPR002401">
    <property type="entry name" value="Cyt_P450_E_grp-I"/>
</dbReference>
<accession>A0ABR4ID68</accession>
<evidence type="ECO:0000256" key="6">
    <source>
        <dbReference type="RuleBase" id="RU000461"/>
    </source>
</evidence>
<dbReference type="InterPro" id="IPR036396">
    <property type="entry name" value="Cyt_P450_sf"/>
</dbReference>
<keyword evidence="6" id="KW-0349">Heme</keyword>
<dbReference type="Proteomes" id="UP001610446">
    <property type="component" value="Unassembled WGS sequence"/>
</dbReference>
<evidence type="ECO:0000313" key="9">
    <source>
        <dbReference type="Proteomes" id="UP001610446"/>
    </source>
</evidence>
<keyword evidence="6" id="KW-0503">Monooxygenase</keyword>
<name>A0ABR4ID68_9EURO</name>
<organism evidence="8 9">
    <name type="scientific">Aspergillus pseudoustus</name>
    <dbReference type="NCBI Taxonomy" id="1810923"/>
    <lineage>
        <taxon>Eukaryota</taxon>
        <taxon>Fungi</taxon>
        <taxon>Dikarya</taxon>
        <taxon>Ascomycota</taxon>
        <taxon>Pezizomycotina</taxon>
        <taxon>Eurotiomycetes</taxon>
        <taxon>Eurotiomycetidae</taxon>
        <taxon>Eurotiales</taxon>
        <taxon>Aspergillaceae</taxon>
        <taxon>Aspergillus</taxon>
        <taxon>Aspergillus subgen. Nidulantes</taxon>
    </lineage>
</organism>
<dbReference type="PANTHER" id="PTHR24305">
    <property type="entry name" value="CYTOCHROME P450"/>
    <property type="match status" value="1"/>
</dbReference>
<dbReference type="InterPro" id="IPR050121">
    <property type="entry name" value="Cytochrome_P450_monoxygenase"/>
</dbReference>
<comment type="caution">
    <text evidence="8">The sequence shown here is derived from an EMBL/GenBank/DDBJ whole genome shotgun (WGS) entry which is preliminary data.</text>
</comment>
<evidence type="ECO:0000256" key="2">
    <source>
        <dbReference type="ARBA" id="ARBA00010617"/>
    </source>
</evidence>
<dbReference type="InterPro" id="IPR017972">
    <property type="entry name" value="Cyt_P450_CS"/>
</dbReference>
<dbReference type="EMBL" id="JBFXLU010000478">
    <property type="protein sequence ID" value="KAL2825685.1"/>
    <property type="molecule type" value="Genomic_DNA"/>
</dbReference>
<feature type="transmembrane region" description="Helical" evidence="7">
    <location>
        <begin position="7"/>
        <end position="30"/>
    </location>
</feature>
<comment type="similarity">
    <text evidence="2 6">Belongs to the cytochrome P450 family.</text>
</comment>
<evidence type="ECO:0000256" key="5">
    <source>
        <dbReference type="ARBA" id="ARBA00023004"/>
    </source>
</evidence>
<comment type="cofactor">
    <cofactor evidence="1">
        <name>heme</name>
        <dbReference type="ChEBI" id="CHEBI:30413"/>
    </cofactor>
</comment>
<keyword evidence="7" id="KW-0812">Transmembrane</keyword>
<evidence type="ECO:0000256" key="1">
    <source>
        <dbReference type="ARBA" id="ARBA00001971"/>
    </source>
</evidence>
<evidence type="ECO:0000256" key="7">
    <source>
        <dbReference type="SAM" id="Phobius"/>
    </source>
</evidence>
<dbReference type="PANTHER" id="PTHR24305:SF172">
    <property type="entry name" value="P450, PUTATIVE (EUROFUNG)-RELATED"/>
    <property type="match status" value="1"/>
</dbReference>
<evidence type="ECO:0000256" key="3">
    <source>
        <dbReference type="ARBA" id="ARBA00022723"/>
    </source>
</evidence>
<keyword evidence="3 6" id="KW-0479">Metal-binding</keyword>